<sequence>MSNVIMTVSASETQNSTARDLNRHPALDSSLHSVHEHLQHPNPPHQLHPRLYLHRVRRRHAADGRSVIYAADRGSLRRRQGVLLQIELRGHFLPGAASDSPGGDEDGPDRFAGVDQLQRAVVVRELVAVRVRHGDVLEELEVDGAVCDGECRELDGVDGDYRRFGLEEEEVDGDCGDGDGEQEHGGHHARS</sequence>
<dbReference type="Proteomes" id="UP000030748">
    <property type="component" value="Unassembled WGS sequence"/>
</dbReference>
<keyword evidence="3" id="KW-1185">Reference proteome</keyword>
<feature type="compositionally biased region" description="Acidic residues" evidence="1">
    <location>
        <begin position="169"/>
        <end position="180"/>
    </location>
</feature>
<proteinExistence type="predicted"/>
<gene>
    <name evidence="2" type="ORF">MIMGU_mgv1a014392mg</name>
</gene>
<evidence type="ECO:0000313" key="2">
    <source>
        <dbReference type="EMBL" id="EYU32248.1"/>
    </source>
</evidence>
<dbReference type="AlphaFoldDB" id="A0A022QY09"/>
<protein>
    <submittedName>
        <fullName evidence="2">Uncharacterized protein</fullName>
    </submittedName>
</protein>
<feature type="region of interest" description="Disordered" evidence="1">
    <location>
        <begin position="169"/>
        <end position="191"/>
    </location>
</feature>
<reference evidence="2 3" key="1">
    <citation type="journal article" date="2013" name="Proc. Natl. Acad. Sci. U.S.A.">
        <title>Fine-scale variation in meiotic recombination in Mimulus inferred from population shotgun sequencing.</title>
        <authorList>
            <person name="Hellsten U."/>
            <person name="Wright K.M."/>
            <person name="Jenkins J."/>
            <person name="Shu S."/>
            <person name="Yuan Y."/>
            <person name="Wessler S.R."/>
            <person name="Schmutz J."/>
            <person name="Willis J.H."/>
            <person name="Rokhsar D.S."/>
        </authorList>
    </citation>
    <scope>NUCLEOTIDE SEQUENCE [LARGE SCALE GENOMIC DNA]</scope>
    <source>
        <strain evidence="3">cv. DUN x IM62</strain>
    </source>
</reference>
<dbReference type="EMBL" id="KI630880">
    <property type="protein sequence ID" value="EYU32248.1"/>
    <property type="molecule type" value="Genomic_DNA"/>
</dbReference>
<name>A0A022QY09_ERYGU</name>
<feature type="compositionally biased region" description="Basic and acidic residues" evidence="1">
    <location>
        <begin position="181"/>
        <end position="191"/>
    </location>
</feature>
<organism evidence="2 3">
    <name type="scientific">Erythranthe guttata</name>
    <name type="common">Yellow monkey flower</name>
    <name type="synonym">Mimulus guttatus</name>
    <dbReference type="NCBI Taxonomy" id="4155"/>
    <lineage>
        <taxon>Eukaryota</taxon>
        <taxon>Viridiplantae</taxon>
        <taxon>Streptophyta</taxon>
        <taxon>Embryophyta</taxon>
        <taxon>Tracheophyta</taxon>
        <taxon>Spermatophyta</taxon>
        <taxon>Magnoliopsida</taxon>
        <taxon>eudicotyledons</taxon>
        <taxon>Gunneridae</taxon>
        <taxon>Pentapetalae</taxon>
        <taxon>asterids</taxon>
        <taxon>lamiids</taxon>
        <taxon>Lamiales</taxon>
        <taxon>Phrymaceae</taxon>
        <taxon>Erythranthe</taxon>
    </lineage>
</organism>
<accession>A0A022QY09</accession>
<evidence type="ECO:0000256" key="1">
    <source>
        <dbReference type="SAM" id="MobiDB-lite"/>
    </source>
</evidence>
<evidence type="ECO:0000313" key="3">
    <source>
        <dbReference type="Proteomes" id="UP000030748"/>
    </source>
</evidence>